<organism evidence="2 3">
    <name type="scientific">Natrarchaeobaculum sulfurireducens</name>
    <dbReference type="NCBI Taxonomy" id="2044521"/>
    <lineage>
        <taxon>Archaea</taxon>
        <taxon>Methanobacteriati</taxon>
        <taxon>Methanobacteriota</taxon>
        <taxon>Stenosarchaea group</taxon>
        <taxon>Halobacteria</taxon>
        <taxon>Halobacteriales</taxon>
        <taxon>Natrialbaceae</taxon>
        <taxon>Natrarchaeobaculum</taxon>
    </lineage>
</organism>
<feature type="transmembrane region" description="Helical" evidence="1">
    <location>
        <begin position="37"/>
        <end position="55"/>
    </location>
</feature>
<gene>
    <name evidence="2" type="ORF">AArc1_1622</name>
</gene>
<accession>A0A346PEK8</accession>
<evidence type="ECO:0000256" key="1">
    <source>
        <dbReference type="SAM" id="Phobius"/>
    </source>
</evidence>
<sequence>MWTVLAYGFLLLVVLQMVAATLVRRDAIEIGMRHPEAWFRAVMFPVLGLPLLLHYRSKRAVHLERDEQV</sequence>
<reference evidence="3" key="1">
    <citation type="submission" date="2017-10" db="EMBL/GenBank/DDBJ databases">
        <title>Phenotypic and genomic properties of facultatively anaerobic sulfur-reducing natronoarchaea from hypersaline soda lakes.</title>
        <authorList>
            <person name="Sorokin D.Y."/>
            <person name="Kublanov I.V."/>
            <person name="Roman P."/>
            <person name="Sinninghe Damste J.S."/>
            <person name="Golyshin P.N."/>
            <person name="Rojo D."/>
            <person name="Ciordia S."/>
            <person name="Mena Md.C."/>
            <person name="Ferrer M."/>
            <person name="Messina E."/>
            <person name="Smedile F."/>
            <person name="La Spada G."/>
            <person name="La Cono V."/>
            <person name="Yakimov M.M."/>
        </authorList>
    </citation>
    <scope>NUCLEOTIDE SEQUENCE [LARGE SCALE GENOMIC DNA]</scope>
    <source>
        <strain evidence="3">AArc1</strain>
    </source>
</reference>
<dbReference type="Proteomes" id="UP000258707">
    <property type="component" value="Chromosome"/>
</dbReference>
<dbReference type="KEGG" id="nan:AArc1_1622"/>
<dbReference type="AlphaFoldDB" id="A0A346PEK8"/>
<proteinExistence type="predicted"/>
<keyword evidence="1" id="KW-1133">Transmembrane helix</keyword>
<dbReference type="EMBL" id="CP024047">
    <property type="protein sequence ID" value="AXR77953.1"/>
    <property type="molecule type" value="Genomic_DNA"/>
</dbReference>
<keyword evidence="1" id="KW-0472">Membrane</keyword>
<dbReference type="RefSeq" id="WP_133412340.1">
    <property type="nucleotide sequence ID" value="NZ_CP024047.1"/>
</dbReference>
<evidence type="ECO:0000313" key="3">
    <source>
        <dbReference type="Proteomes" id="UP000258707"/>
    </source>
</evidence>
<keyword evidence="1" id="KW-0812">Transmembrane</keyword>
<evidence type="ECO:0000313" key="2">
    <source>
        <dbReference type="EMBL" id="AXR77953.1"/>
    </source>
</evidence>
<protein>
    <submittedName>
        <fullName evidence="2">Uncharacterized protein</fullName>
    </submittedName>
</protein>
<name>A0A346PEK8_9EURY</name>
<dbReference type="GeneID" id="37638419"/>